<name>A0ABW8Q6P2_9NEIS</name>
<dbReference type="SUPFAM" id="SSF47413">
    <property type="entry name" value="lambda repressor-like DNA-binding domains"/>
    <property type="match status" value="1"/>
</dbReference>
<evidence type="ECO:0000256" key="1">
    <source>
        <dbReference type="SAM" id="MobiDB-lite"/>
    </source>
</evidence>
<proteinExistence type="predicted"/>
<reference evidence="2 3" key="1">
    <citation type="submission" date="2024-11" db="EMBL/GenBank/DDBJ databases">
        <authorList>
            <person name="Mikucki A.G."/>
            <person name="Kahler C.M."/>
        </authorList>
    </citation>
    <scope>NUCLEOTIDE SEQUENCE [LARGE SCALE GENOMIC DNA]</scope>
    <source>
        <strain evidence="2 3">EXNM717</strain>
    </source>
</reference>
<gene>
    <name evidence="2" type="ORF">ACI43T_12070</name>
</gene>
<accession>A0ABW8Q6P2</accession>
<dbReference type="Gene3D" id="1.10.260.40">
    <property type="entry name" value="lambda repressor-like DNA-binding domains"/>
    <property type="match status" value="1"/>
</dbReference>
<protein>
    <submittedName>
        <fullName evidence="2">Helix-turn-helix domain-containing protein</fullName>
    </submittedName>
</protein>
<sequence>FATLASACAVPPNAVLPEMPTHPNRGPRGPSANPLPEQVRAAREAAGLSQTAAAALIHCTLRGWQEWEAGNRKMHPAFWELFRIKSTS</sequence>
<organism evidence="2 3">
    <name type="scientific">Neisseria oralis</name>
    <dbReference type="NCBI Taxonomy" id="1107316"/>
    <lineage>
        <taxon>Bacteria</taxon>
        <taxon>Pseudomonadati</taxon>
        <taxon>Pseudomonadota</taxon>
        <taxon>Betaproteobacteria</taxon>
        <taxon>Neisseriales</taxon>
        <taxon>Neisseriaceae</taxon>
        <taxon>Neisseria</taxon>
    </lineage>
</organism>
<evidence type="ECO:0000313" key="2">
    <source>
        <dbReference type="EMBL" id="MFK7643204.1"/>
    </source>
</evidence>
<dbReference type="EMBL" id="JBJGEB010000058">
    <property type="protein sequence ID" value="MFK7643204.1"/>
    <property type="molecule type" value="Genomic_DNA"/>
</dbReference>
<dbReference type="InterPro" id="IPR010982">
    <property type="entry name" value="Lambda_DNA-bd_dom_sf"/>
</dbReference>
<comment type="caution">
    <text evidence="2">The sequence shown here is derived from an EMBL/GenBank/DDBJ whole genome shotgun (WGS) entry which is preliminary data.</text>
</comment>
<dbReference type="Pfam" id="PF13560">
    <property type="entry name" value="HTH_31"/>
    <property type="match status" value="1"/>
</dbReference>
<feature type="non-terminal residue" evidence="2">
    <location>
        <position position="1"/>
    </location>
</feature>
<evidence type="ECO:0000313" key="3">
    <source>
        <dbReference type="Proteomes" id="UP001621964"/>
    </source>
</evidence>
<dbReference type="Proteomes" id="UP001621964">
    <property type="component" value="Unassembled WGS sequence"/>
</dbReference>
<feature type="region of interest" description="Disordered" evidence="1">
    <location>
        <begin position="13"/>
        <end position="38"/>
    </location>
</feature>
<dbReference type="RefSeq" id="WP_405387357.1">
    <property type="nucleotide sequence ID" value="NZ_JBJGEB010000058.1"/>
</dbReference>
<dbReference type="CDD" id="cd00093">
    <property type="entry name" value="HTH_XRE"/>
    <property type="match status" value="1"/>
</dbReference>
<dbReference type="InterPro" id="IPR001387">
    <property type="entry name" value="Cro/C1-type_HTH"/>
</dbReference>
<keyword evidence="3" id="KW-1185">Reference proteome</keyword>